<dbReference type="InterPro" id="IPR006665">
    <property type="entry name" value="OmpA-like"/>
</dbReference>
<keyword evidence="2 3" id="KW-0472">Membrane</keyword>
<evidence type="ECO:0000313" key="6">
    <source>
        <dbReference type="EMBL" id="MCL2895095.1"/>
    </source>
</evidence>
<dbReference type="Proteomes" id="UP001203069">
    <property type="component" value="Unassembled WGS sequence"/>
</dbReference>
<proteinExistence type="predicted"/>
<accession>A0ABT0MZ09</accession>
<evidence type="ECO:0000259" key="5">
    <source>
        <dbReference type="PROSITE" id="PS51123"/>
    </source>
</evidence>
<organism evidence="6 7">
    <name type="scientific">Brenneria tiliae</name>
    <dbReference type="NCBI Taxonomy" id="2914984"/>
    <lineage>
        <taxon>Bacteria</taxon>
        <taxon>Pseudomonadati</taxon>
        <taxon>Pseudomonadota</taxon>
        <taxon>Gammaproteobacteria</taxon>
        <taxon>Enterobacterales</taxon>
        <taxon>Pectobacteriaceae</taxon>
        <taxon>Brenneria</taxon>
    </lineage>
</organism>
<protein>
    <submittedName>
        <fullName evidence="6">OmpA family protein</fullName>
    </submittedName>
</protein>
<keyword evidence="7" id="KW-1185">Reference proteome</keyword>
<reference evidence="6 7" key="1">
    <citation type="submission" date="2022-02" db="EMBL/GenBank/DDBJ databases">
        <title>Description of Brenneria tiliae sp. nov. isolated from symptomatic Tilia x moltkei and Tilia x europaea trees in the UK.</title>
        <authorList>
            <person name="Kile H."/>
        </authorList>
    </citation>
    <scope>NUCLEOTIDE SEQUENCE [LARGE SCALE GENOMIC DNA]</scope>
    <source>
        <strain evidence="6 7">MC1SB4.1</strain>
    </source>
</reference>
<dbReference type="SUPFAM" id="SSF103088">
    <property type="entry name" value="OmpA-like"/>
    <property type="match status" value="1"/>
</dbReference>
<evidence type="ECO:0000256" key="4">
    <source>
        <dbReference type="SAM" id="SignalP"/>
    </source>
</evidence>
<dbReference type="RefSeq" id="WP_249246120.1">
    <property type="nucleotide sequence ID" value="NZ_JAKPBZ010000115.1"/>
</dbReference>
<feature type="chain" id="PRO_5047214495" evidence="4">
    <location>
        <begin position="23"/>
        <end position="162"/>
    </location>
</feature>
<comment type="subcellular location">
    <subcellularLocation>
        <location evidence="1">Cell outer membrane</location>
    </subcellularLocation>
</comment>
<keyword evidence="4" id="KW-0732">Signal</keyword>
<dbReference type="CDD" id="cd07185">
    <property type="entry name" value="OmpA_C-like"/>
    <property type="match status" value="1"/>
</dbReference>
<dbReference type="EMBL" id="JAKPBZ010000115">
    <property type="protein sequence ID" value="MCL2895095.1"/>
    <property type="molecule type" value="Genomic_DNA"/>
</dbReference>
<dbReference type="PANTHER" id="PTHR30329">
    <property type="entry name" value="STATOR ELEMENT OF FLAGELLAR MOTOR COMPLEX"/>
    <property type="match status" value="1"/>
</dbReference>
<dbReference type="InterPro" id="IPR036737">
    <property type="entry name" value="OmpA-like_sf"/>
</dbReference>
<comment type="caution">
    <text evidence="6">The sequence shown here is derived from an EMBL/GenBank/DDBJ whole genome shotgun (WGS) entry which is preliminary data.</text>
</comment>
<dbReference type="Gene3D" id="3.30.1330.60">
    <property type="entry name" value="OmpA-like domain"/>
    <property type="match status" value="1"/>
</dbReference>
<evidence type="ECO:0000256" key="2">
    <source>
        <dbReference type="ARBA" id="ARBA00023136"/>
    </source>
</evidence>
<evidence type="ECO:0000256" key="1">
    <source>
        <dbReference type="ARBA" id="ARBA00004442"/>
    </source>
</evidence>
<sequence>MKVDLMALLSVITIFGITGCQSAPPTPFTPEQLSVLQSQGFKNTSYGWTLAPQEKILFRHNKATLTPKSKAAIKHIASALTSVGLRHARVDGHTDNNGDSDYNRSLSLRRANAVANYYAKSGNIPRSNLTIMGLGEKCPVASNNTLQGRAENRRASIIITSP</sequence>
<feature type="domain" description="OmpA-like" evidence="5">
    <location>
        <begin position="46"/>
        <end position="162"/>
    </location>
</feature>
<evidence type="ECO:0000256" key="3">
    <source>
        <dbReference type="PROSITE-ProRule" id="PRU00473"/>
    </source>
</evidence>
<dbReference type="PROSITE" id="PS51123">
    <property type="entry name" value="OMPA_2"/>
    <property type="match status" value="1"/>
</dbReference>
<dbReference type="Pfam" id="PF00691">
    <property type="entry name" value="OmpA"/>
    <property type="match status" value="1"/>
</dbReference>
<dbReference type="PANTHER" id="PTHR30329:SF17">
    <property type="entry name" value="LIPOPROTEIN YFIB-RELATED"/>
    <property type="match status" value="1"/>
</dbReference>
<dbReference type="PRINTS" id="PR01021">
    <property type="entry name" value="OMPADOMAIN"/>
</dbReference>
<name>A0ABT0MZ09_9GAMM</name>
<dbReference type="NCBIfam" id="NF007424">
    <property type="entry name" value="PRK09967.1"/>
    <property type="match status" value="1"/>
</dbReference>
<dbReference type="InterPro" id="IPR006664">
    <property type="entry name" value="OMP_bac"/>
</dbReference>
<dbReference type="PROSITE" id="PS51257">
    <property type="entry name" value="PROKAR_LIPOPROTEIN"/>
    <property type="match status" value="1"/>
</dbReference>
<evidence type="ECO:0000313" key="7">
    <source>
        <dbReference type="Proteomes" id="UP001203069"/>
    </source>
</evidence>
<gene>
    <name evidence="6" type="ORF">MFP26_20715</name>
</gene>
<dbReference type="InterPro" id="IPR050330">
    <property type="entry name" value="Bact_OuterMem_StrucFunc"/>
</dbReference>
<feature type="signal peptide" evidence="4">
    <location>
        <begin position="1"/>
        <end position="22"/>
    </location>
</feature>